<evidence type="ECO:0000313" key="4">
    <source>
        <dbReference type="Proteomes" id="UP001549749"/>
    </source>
</evidence>
<evidence type="ECO:0000313" key="3">
    <source>
        <dbReference type="EMBL" id="MET7000965.1"/>
    </source>
</evidence>
<dbReference type="PANTHER" id="PTHR22946">
    <property type="entry name" value="DIENELACTONE HYDROLASE DOMAIN-CONTAINING PROTEIN-RELATED"/>
    <property type="match status" value="1"/>
</dbReference>
<dbReference type="Pfam" id="PF05448">
    <property type="entry name" value="AXE1"/>
    <property type="match status" value="1"/>
</dbReference>
<feature type="domain" description="Acetyl xylan esterase" evidence="2">
    <location>
        <begin position="188"/>
        <end position="237"/>
    </location>
</feature>
<dbReference type="PANTHER" id="PTHR22946:SF8">
    <property type="entry name" value="ACETYL XYLAN ESTERASE DOMAIN-CONTAINING PROTEIN"/>
    <property type="match status" value="1"/>
</dbReference>
<name>A0ABV2TD52_9BACT</name>
<dbReference type="InterPro" id="IPR050261">
    <property type="entry name" value="FrsA_esterase"/>
</dbReference>
<keyword evidence="1" id="KW-0732">Signal</keyword>
<protein>
    <submittedName>
        <fullName evidence="3">Acetylxylan esterase</fullName>
    </submittedName>
</protein>
<gene>
    <name evidence="3" type="ORF">ABR189_26510</name>
</gene>
<dbReference type="EMBL" id="JBEXAC010000002">
    <property type="protein sequence ID" value="MET7000965.1"/>
    <property type="molecule type" value="Genomic_DNA"/>
</dbReference>
<feature type="chain" id="PRO_5045217483" evidence="1">
    <location>
        <begin position="25"/>
        <end position="392"/>
    </location>
</feature>
<dbReference type="RefSeq" id="WP_354663517.1">
    <property type="nucleotide sequence ID" value="NZ_JBEXAC010000002.1"/>
</dbReference>
<evidence type="ECO:0000256" key="1">
    <source>
        <dbReference type="SAM" id="SignalP"/>
    </source>
</evidence>
<evidence type="ECO:0000259" key="2">
    <source>
        <dbReference type="Pfam" id="PF05448"/>
    </source>
</evidence>
<dbReference type="Proteomes" id="UP001549749">
    <property type="component" value="Unassembled WGS sequence"/>
</dbReference>
<dbReference type="Gene3D" id="3.40.50.1820">
    <property type="entry name" value="alpha/beta hydrolase"/>
    <property type="match status" value="1"/>
</dbReference>
<accession>A0ABV2TD52</accession>
<feature type="signal peptide" evidence="1">
    <location>
        <begin position="1"/>
        <end position="24"/>
    </location>
</feature>
<reference evidence="3 4" key="1">
    <citation type="submission" date="2024-06" db="EMBL/GenBank/DDBJ databases">
        <title>Chitinophaga defluvii sp. nov., isolated from municipal sewage.</title>
        <authorList>
            <person name="Zhang L."/>
        </authorList>
    </citation>
    <scope>NUCLEOTIDE SEQUENCE [LARGE SCALE GENOMIC DNA]</scope>
    <source>
        <strain evidence="3 4">H8</strain>
    </source>
</reference>
<keyword evidence="4" id="KW-1185">Reference proteome</keyword>
<comment type="caution">
    <text evidence="3">The sequence shown here is derived from an EMBL/GenBank/DDBJ whole genome shotgun (WGS) entry which is preliminary data.</text>
</comment>
<dbReference type="InterPro" id="IPR029058">
    <property type="entry name" value="AB_hydrolase_fold"/>
</dbReference>
<proteinExistence type="predicted"/>
<dbReference type="SUPFAM" id="SSF53474">
    <property type="entry name" value="alpha/beta-Hydrolases"/>
    <property type="match status" value="1"/>
</dbReference>
<organism evidence="3 4">
    <name type="scientific">Chitinophaga defluvii</name>
    <dbReference type="NCBI Taxonomy" id="3163343"/>
    <lineage>
        <taxon>Bacteria</taxon>
        <taxon>Pseudomonadati</taxon>
        <taxon>Bacteroidota</taxon>
        <taxon>Chitinophagia</taxon>
        <taxon>Chitinophagales</taxon>
        <taxon>Chitinophagaceae</taxon>
        <taxon>Chitinophaga</taxon>
    </lineage>
</organism>
<dbReference type="InterPro" id="IPR008391">
    <property type="entry name" value="AXE1_dom"/>
</dbReference>
<sequence>MLRYIKSAFSVCFMLALSGGVAYGQIDPSQLCKGKYWTEEQGKEKLQEFAKSYHDKASWETRKEKIRQNILLGAGLTPMPEKTPLNPIVRDKKVMDGYTVENVAFESRPGFWVTGNLYRPLKVKGKVPGILCPHGHWEDGRFRDDMQLRCAAMAKMGAVVFAYDMVGFGESTQSDHKNPLLVKMQTWNSIRAVDFITSLKGVDEKRIAVTGASGGGTQSFLLAAVDNRIAVSAPVVMVAAHFFGGCVCESGMPIHKAPGLQTNNVEIAACAAPRPMIIVSDGDDWTRNTPDVEYPYIKHIYSFYKADDRVENVHLANEEHDYGISKRLAVYHFFAKHLGLHLKKVEDKNGKIDESFIQIIPKEKLSVFNNEHPRPANAATGNEAVAALFTGK</sequence>